<dbReference type="InterPro" id="IPR029787">
    <property type="entry name" value="Nucleotide_cyclase"/>
</dbReference>
<dbReference type="PROSITE" id="PS50887">
    <property type="entry name" value="GGDEF"/>
    <property type="match status" value="1"/>
</dbReference>
<dbReference type="Pfam" id="PF00072">
    <property type="entry name" value="Response_reg"/>
    <property type="match status" value="1"/>
</dbReference>
<feature type="domain" description="EAL" evidence="3">
    <location>
        <begin position="340"/>
        <end position="595"/>
    </location>
</feature>
<dbReference type="Gene3D" id="3.40.50.2300">
    <property type="match status" value="1"/>
</dbReference>
<dbReference type="PROSITE" id="PS50883">
    <property type="entry name" value="EAL"/>
    <property type="match status" value="1"/>
</dbReference>
<feature type="modified residue" description="4-aspartylphosphate" evidence="1">
    <location>
        <position position="89"/>
    </location>
</feature>
<comment type="caution">
    <text evidence="5">The sequence shown here is derived from an EMBL/GenBank/DDBJ whole genome shotgun (WGS) entry which is preliminary data.</text>
</comment>
<dbReference type="PANTHER" id="PTHR44757">
    <property type="entry name" value="DIGUANYLATE CYCLASE DGCP"/>
    <property type="match status" value="1"/>
</dbReference>
<dbReference type="InterPro" id="IPR043128">
    <property type="entry name" value="Rev_trsase/Diguanyl_cyclase"/>
</dbReference>
<dbReference type="CDD" id="cd01949">
    <property type="entry name" value="GGDEF"/>
    <property type="match status" value="1"/>
</dbReference>
<dbReference type="CDD" id="cd01948">
    <property type="entry name" value="EAL"/>
    <property type="match status" value="1"/>
</dbReference>
<dbReference type="InterPro" id="IPR011006">
    <property type="entry name" value="CheY-like_superfamily"/>
</dbReference>
<sequence>MAGRSILQRSSTPLGFTLFHLSRGHRASPGERHRFMRVLLVEDSAADARLVLEMTREDPASSVELVHATRLTDALRRLSFETFDAALLDLSLPDARGLEVVKRVQETATDLPIVVFSGQQDEAQALESVRSGAQDYLLKGRTDAMLLTRALRYAIERKRAELQIQHLAYHDGLTGLPNRRLFFDRLHQGLARTRRQKNLLALLFLDLDNFKVINDSLGHLAGDQLLQEVASRLSSHLRDSDTVARLGGDEFAIIMPEMANVEDVIRVATKVQWALEPPLYLYGQSHHLTASIGISLYPNDGGTPEALLRCADAAMFQAKRRGRHVYHLYSAALGHESSDRLSLCNGLRRALDADQFLLHYQPRVDARTGRILGVEALLRWRHPTCGLLPPSRFVPLAEEMGLIVPIGQWVLNTACTQAELWNRSAAGCHLRMSVNLSGREFGNKNLGKTVETTLKSTGFPPSRLELELPERGLMGDEQRTASSLRELSSLGVRLSVDDFGIGQSSLRLLKQLPIDALKIDQSFVRDVATDPYNTAIVRGIIGIAHGMGATAVAEGVETPEQAAGLMGQDCDELQGFYFGMPQPAQALTALLEEAAD</sequence>
<dbReference type="InterPro" id="IPR035919">
    <property type="entry name" value="EAL_sf"/>
</dbReference>
<dbReference type="SMART" id="SM00448">
    <property type="entry name" value="REC"/>
    <property type="match status" value="1"/>
</dbReference>
<reference evidence="5 6" key="1">
    <citation type="journal article" date="2019" name="Nat. Microbiol.">
        <title>Mediterranean grassland soil C-N compound turnover is dependent on rainfall and depth, and is mediated by genomically divergent microorganisms.</title>
        <authorList>
            <person name="Diamond S."/>
            <person name="Andeer P.F."/>
            <person name="Li Z."/>
            <person name="Crits-Christoph A."/>
            <person name="Burstein D."/>
            <person name="Anantharaman K."/>
            <person name="Lane K.R."/>
            <person name="Thomas B.C."/>
            <person name="Pan C."/>
            <person name="Northen T.R."/>
            <person name="Banfield J.F."/>
        </authorList>
    </citation>
    <scope>NUCLEOTIDE SEQUENCE [LARGE SCALE GENOMIC DNA]</scope>
    <source>
        <strain evidence="5">WS_3</strain>
    </source>
</reference>
<name>A0A538SC76_UNCEI</name>
<dbReference type="InterPro" id="IPR001633">
    <property type="entry name" value="EAL_dom"/>
</dbReference>
<dbReference type="GO" id="GO:0000160">
    <property type="term" value="P:phosphorelay signal transduction system"/>
    <property type="evidence" value="ECO:0007669"/>
    <property type="project" value="InterPro"/>
</dbReference>
<dbReference type="PROSITE" id="PS50110">
    <property type="entry name" value="RESPONSE_REGULATORY"/>
    <property type="match status" value="1"/>
</dbReference>
<proteinExistence type="predicted"/>
<dbReference type="SMART" id="SM00267">
    <property type="entry name" value="GGDEF"/>
    <property type="match status" value="1"/>
</dbReference>
<evidence type="ECO:0000259" key="2">
    <source>
        <dbReference type="PROSITE" id="PS50110"/>
    </source>
</evidence>
<protein>
    <submittedName>
        <fullName evidence="5">EAL domain-containing protein</fullName>
    </submittedName>
</protein>
<organism evidence="5 6">
    <name type="scientific">Eiseniibacteriota bacterium</name>
    <dbReference type="NCBI Taxonomy" id="2212470"/>
    <lineage>
        <taxon>Bacteria</taxon>
        <taxon>Candidatus Eiseniibacteriota</taxon>
    </lineage>
</organism>
<dbReference type="NCBIfam" id="TIGR00254">
    <property type="entry name" value="GGDEF"/>
    <property type="match status" value="1"/>
</dbReference>
<dbReference type="AlphaFoldDB" id="A0A538SC76"/>
<dbReference type="CDD" id="cd00156">
    <property type="entry name" value="REC"/>
    <property type="match status" value="1"/>
</dbReference>
<dbReference type="Pfam" id="PF00563">
    <property type="entry name" value="EAL"/>
    <property type="match status" value="1"/>
</dbReference>
<dbReference type="SUPFAM" id="SSF52172">
    <property type="entry name" value="CheY-like"/>
    <property type="match status" value="1"/>
</dbReference>
<evidence type="ECO:0000313" key="5">
    <source>
        <dbReference type="EMBL" id="TMQ48975.1"/>
    </source>
</evidence>
<dbReference type="InterPro" id="IPR000160">
    <property type="entry name" value="GGDEF_dom"/>
</dbReference>
<gene>
    <name evidence="5" type="ORF">E6K73_10855</name>
</gene>
<dbReference type="SUPFAM" id="SSF141868">
    <property type="entry name" value="EAL domain-like"/>
    <property type="match status" value="1"/>
</dbReference>
<evidence type="ECO:0000259" key="4">
    <source>
        <dbReference type="PROSITE" id="PS50887"/>
    </source>
</evidence>
<dbReference type="EMBL" id="VBOT01000130">
    <property type="protein sequence ID" value="TMQ48975.1"/>
    <property type="molecule type" value="Genomic_DNA"/>
</dbReference>
<feature type="domain" description="Response regulatory" evidence="2">
    <location>
        <begin position="37"/>
        <end position="154"/>
    </location>
</feature>
<dbReference type="PANTHER" id="PTHR44757:SF2">
    <property type="entry name" value="BIOFILM ARCHITECTURE MAINTENANCE PROTEIN MBAA"/>
    <property type="match status" value="1"/>
</dbReference>
<dbReference type="InterPro" id="IPR052155">
    <property type="entry name" value="Biofilm_reg_signaling"/>
</dbReference>
<dbReference type="Proteomes" id="UP000320184">
    <property type="component" value="Unassembled WGS sequence"/>
</dbReference>
<evidence type="ECO:0000259" key="3">
    <source>
        <dbReference type="PROSITE" id="PS50883"/>
    </source>
</evidence>
<dbReference type="SMART" id="SM00052">
    <property type="entry name" value="EAL"/>
    <property type="match status" value="1"/>
</dbReference>
<dbReference type="InterPro" id="IPR001789">
    <property type="entry name" value="Sig_transdc_resp-reg_receiver"/>
</dbReference>
<dbReference type="FunFam" id="3.30.70.270:FF:000001">
    <property type="entry name" value="Diguanylate cyclase domain protein"/>
    <property type="match status" value="1"/>
</dbReference>
<dbReference type="SUPFAM" id="SSF55073">
    <property type="entry name" value="Nucleotide cyclase"/>
    <property type="match status" value="1"/>
</dbReference>
<keyword evidence="1" id="KW-0597">Phosphoprotein</keyword>
<evidence type="ECO:0000313" key="6">
    <source>
        <dbReference type="Proteomes" id="UP000320184"/>
    </source>
</evidence>
<dbReference type="Pfam" id="PF00990">
    <property type="entry name" value="GGDEF"/>
    <property type="match status" value="1"/>
</dbReference>
<dbReference type="Gene3D" id="3.30.70.270">
    <property type="match status" value="1"/>
</dbReference>
<accession>A0A538SC76</accession>
<dbReference type="Gene3D" id="3.20.20.450">
    <property type="entry name" value="EAL domain"/>
    <property type="match status" value="1"/>
</dbReference>
<feature type="domain" description="GGDEF" evidence="4">
    <location>
        <begin position="198"/>
        <end position="331"/>
    </location>
</feature>
<evidence type="ECO:0000256" key="1">
    <source>
        <dbReference type="PROSITE-ProRule" id="PRU00169"/>
    </source>
</evidence>